<organism evidence="1 2">
    <name type="scientific">Sinorhizobium phage phiM9</name>
    <dbReference type="NCBI Taxonomy" id="1636182"/>
    <lineage>
        <taxon>Viruses</taxon>
        <taxon>Duplodnaviria</taxon>
        <taxon>Heunggongvirae</taxon>
        <taxon>Uroviricota</taxon>
        <taxon>Caudoviricetes</taxon>
        <taxon>Pootjesviridae</taxon>
        <taxon>Emnonavirus</taxon>
        <taxon>Emnonavirus phiM9</taxon>
    </lineage>
</organism>
<proteinExistence type="predicted"/>
<dbReference type="RefSeq" id="YP_009189473.1">
    <property type="nucleotide sequence ID" value="NC_028676.1"/>
</dbReference>
<accession>A0A0F6THH5</accession>
<dbReference type="Proteomes" id="UP000033804">
    <property type="component" value="Segment"/>
</dbReference>
<keyword evidence="2" id="KW-1185">Reference proteome</keyword>
<reference evidence="2" key="2">
    <citation type="submission" date="2015-03" db="EMBL/GenBank/DDBJ databases">
        <title>The genome and structure of Sinorhizobium meliloti phage phiM9.</title>
        <authorList>
            <person name="Johnson M.C."/>
            <person name="Tatum K.B."/>
            <person name="Lynn J.S."/>
            <person name="Brewer T.E."/>
            <person name="Washburn B.K."/>
            <person name="Stroupe M.E."/>
            <person name="Jones K.M."/>
        </authorList>
    </citation>
    <scope>NUCLEOTIDE SEQUENCE [LARGE SCALE GENOMIC DNA]</scope>
</reference>
<protein>
    <submittedName>
        <fullName evidence="1">Uncharacterized protein</fullName>
    </submittedName>
</protein>
<gene>
    <name evidence="1" type="ORF">Sm_phiM9_090</name>
</gene>
<dbReference type="KEGG" id="vg:26517771"/>
<dbReference type="EMBL" id="KP881232">
    <property type="protein sequence ID" value="AKE44719.1"/>
    <property type="molecule type" value="Genomic_DNA"/>
</dbReference>
<dbReference type="GeneID" id="26517771"/>
<reference evidence="1 2" key="1">
    <citation type="journal article" date="2015" name="J. Virol.">
        <title>Sinorhizobium meliloti Phage ?M9 Defines a New Group of T4 Superfamily Phages with Unusual Genomic Features but a Common T=16 Capsid.</title>
        <authorList>
            <person name="Johnson M.C."/>
            <person name="Tatum K.B."/>
            <person name="Lynn J.S."/>
            <person name="Brewer T.E."/>
            <person name="Lu S."/>
            <person name="Washburn B.K."/>
            <person name="Stroupe M.E."/>
            <person name="Jones K.M."/>
        </authorList>
    </citation>
    <scope>NUCLEOTIDE SEQUENCE [LARGE SCALE GENOMIC DNA]</scope>
</reference>
<name>A0A0F6THH5_9CAUD</name>
<evidence type="ECO:0000313" key="2">
    <source>
        <dbReference type="Proteomes" id="UP000033804"/>
    </source>
</evidence>
<evidence type="ECO:0000313" key="1">
    <source>
        <dbReference type="EMBL" id="AKE44719.1"/>
    </source>
</evidence>
<sequence>MNIGECVEVRDVPIRHQFDVNRRYVYGPRALRYRDRPSDAIGRVWRLSKNTYRFEIYRSSVRYKFRNASYKDVCGKATTFSSALSELIRRYRG</sequence>